<protein>
    <submittedName>
        <fullName evidence="2">Uncharacterized protein</fullName>
    </submittedName>
</protein>
<dbReference type="Proteomes" id="UP000261560">
    <property type="component" value="Unplaced"/>
</dbReference>
<evidence type="ECO:0000256" key="1">
    <source>
        <dbReference type="SAM" id="SignalP"/>
    </source>
</evidence>
<accession>A0A3B3CH21</accession>
<feature type="chain" id="PRO_5017441658" evidence="1">
    <location>
        <begin position="20"/>
        <end position="132"/>
    </location>
</feature>
<evidence type="ECO:0000313" key="3">
    <source>
        <dbReference type="Proteomes" id="UP000261560"/>
    </source>
</evidence>
<feature type="signal peptide" evidence="1">
    <location>
        <begin position="1"/>
        <end position="19"/>
    </location>
</feature>
<dbReference type="Ensembl" id="ENSOMET00000034696.1">
    <property type="protein sequence ID" value="ENSOMEP00000017142.1"/>
    <property type="gene ID" value="ENSOMEG00000018832.1"/>
</dbReference>
<reference evidence="2" key="1">
    <citation type="submission" date="2025-08" db="UniProtKB">
        <authorList>
            <consortium name="Ensembl"/>
        </authorList>
    </citation>
    <scope>IDENTIFICATION</scope>
</reference>
<evidence type="ECO:0000313" key="2">
    <source>
        <dbReference type="Ensembl" id="ENSOMEP00000017142.1"/>
    </source>
</evidence>
<keyword evidence="3" id="KW-1185">Reference proteome</keyword>
<dbReference type="PaxDb" id="30732-ENSOMEP00000017142"/>
<proteinExistence type="predicted"/>
<sequence length="132" mass="14313">GTSVSFLLCISVYLPSGHVIHVLASCSPCDGWADRLERLQTQERYDNKLETATMLGPKGASQGLKDGVIRVLPNGNSLAEVLSQLPYTAGHDAGLHASEQPMMSLGVEETLARPFSSCIISRSIFKHPMQFK</sequence>
<keyword evidence="1" id="KW-0732">Signal</keyword>
<dbReference type="AlphaFoldDB" id="A0A3B3CH21"/>
<organism evidence="2 3">
    <name type="scientific">Oryzias melastigma</name>
    <name type="common">Marine medaka</name>
    <dbReference type="NCBI Taxonomy" id="30732"/>
    <lineage>
        <taxon>Eukaryota</taxon>
        <taxon>Metazoa</taxon>
        <taxon>Chordata</taxon>
        <taxon>Craniata</taxon>
        <taxon>Vertebrata</taxon>
        <taxon>Euteleostomi</taxon>
        <taxon>Actinopterygii</taxon>
        <taxon>Neopterygii</taxon>
        <taxon>Teleostei</taxon>
        <taxon>Neoteleostei</taxon>
        <taxon>Acanthomorphata</taxon>
        <taxon>Ovalentaria</taxon>
        <taxon>Atherinomorphae</taxon>
        <taxon>Beloniformes</taxon>
        <taxon>Adrianichthyidae</taxon>
        <taxon>Oryziinae</taxon>
        <taxon>Oryzias</taxon>
    </lineage>
</organism>
<name>A0A3B3CH21_ORYME</name>
<reference evidence="2" key="2">
    <citation type="submission" date="2025-09" db="UniProtKB">
        <authorList>
            <consortium name="Ensembl"/>
        </authorList>
    </citation>
    <scope>IDENTIFICATION</scope>
</reference>